<organism evidence="12 13">
    <name type="scientific">Teladorsagia circumcincta</name>
    <name type="common">Brown stomach worm</name>
    <name type="synonym">Ostertagia circumcincta</name>
    <dbReference type="NCBI Taxonomy" id="45464"/>
    <lineage>
        <taxon>Eukaryota</taxon>
        <taxon>Metazoa</taxon>
        <taxon>Ecdysozoa</taxon>
        <taxon>Nematoda</taxon>
        <taxon>Chromadorea</taxon>
        <taxon>Rhabditida</taxon>
        <taxon>Rhabditina</taxon>
        <taxon>Rhabditomorpha</taxon>
        <taxon>Strongyloidea</taxon>
        <taxon>Trichostrongylidae</taxon>
        <taxon>Teladorsagia</taxon>
    </lineage>
</organism>
<feature type="transmembrane region" description="Helical" evidence="10">
    <location>
        <begin position="324"/>
        <end position="342"/>
    </location>
</feature>
<dbReference type="Proteomes" id="UP000230423">
    <property type="component" value="Unassembled WGS sequence"/>
</dbReference>
<feature type="compositionally biased region" description="Basic and acidic residues" evidence="9">
    <location>
        <begin position="85"/>
        <end position="101"/>
    </location>
</feature>
<keyword evidence="13" id="KW-1185">Reference proteome</keyword>
<keyword evidence="8" id="KW-0868">Chloride</keyword>
<keyword evidence="4" id="KW-0677">Repeat</keyword>
<dbReference type="PANTHER" id="PTHR45720:SF5">
    <property type="entry name" value="CHLORIDE CHANNEL PROTEIN"/>
    <property type="match status" value="1"/>
</dbReference>
<keyword evidence="7 10" id="KW-0472">Membrane</keyword>
<name>A0A2G9UXA3_TELCI</name>
<dbReference type="EMBL" id="KZ345224">
    <property type="protein sequence ID" value="PIO74776.1"/>
    <property type="molecule type" value="Genomic_DNA"/>
</dbReference>
<proteinExistence type="predicted"/>
<dbReference type="OrthoDB" id="4564at2759"/>
<feature type="transmembrane region" description="Helical" evidence="10">
    <location>
        <begin position="491"/>
        <end position="518"/>
    </location>
</feature>
<dbReference type="CDD" id="cd04591">
    <property type="entry name" value="CBS_pair_voltage-gated_CLC_euk_bac"/>
    <property type="match status" value="1"/>
</dbReference>
<evidence type="ECO:0000256" key="3">
    <source>
        <dbReference type="ARBA" id="ARBA00022692"/>
    </source>
</evidence>
<feature type="transmembrane region" description="Helical" evidence="10">
    <location>
        <begin position="178"/>
        <end position="199"/>
    </location>
</feature>
<gene>
    <name evidence="12" type="ORF">TELCIR_03210</name>
</gene>
<keyword evidence="6" id="KW-0406">Ion transport</keyword>
<evidence type="ECO:0000313" key="12">
    <source>
        <dbReference type="EMBL" id="PIO74776.1"/>
    </source>
</evidence>
<dbReference type="InterPro" id="IPR001807">
    <property type="entry name" value="ClC"/>
</dbReference>
<keyword evidence="5 10" id="KW-1133">Transmembrane helix</keyword>
<evidence type="ECO:0000256" key="7">
    <source>
        <dbReference type="ARBA" id="ARBA00023136"/>
    </source>
</evidence>
<feature type="transmembrane region" description="Helical" evidence="10">
    <location>
        <begin position="461"/>
        <end position="479"/>
    </location>
</feature>
<dbReference type="Gene3D" id="1.10.3080.10">
    <property type="entry name" value="Clc chloride channel"/>
    <property type="match status" value="1"/>
</dbReference>
<evidence type="ECO:0000256" key="2">
    <source>
        <dbReference type="ARBA" id="ARBA00022448"/>
    </source>
</evidence>
<feature type="transmembrane region" description="Helical" evidence="10">
    <location>
        <begin position="137"/>
        <end position="158"/>
    </location>
</feature>
<dbReference type="PRINTS" id="PR00762">
    <property type="entry name" value="CLCHANNEL"/>
</dbReference>
<protein>
    <submittedName>
        <fullName evidence="12">Chloride transporter, ClC family</fullName>
    </submittedName>
</protein>
<feature type="transmembrane region" description="Helical" evidence="10">
    <location>
        <begin position="430"/>
        <end position="454"/>
    </location>
</feature>
<dbReference type="PANTHER" id="PTHR45720">
    <property type="entry name" value="CHLORIDE CHANNEL PROTEIN 2"/>
    <property type="match status" value="1"/>
</dbReference>
<feature type="region of interest" description="Disordered" evidence="9">
    <location>
        <begin position="80"/>
        <end position="112"/>
    </location>
</feature>
<dbReference type="Gene3D" id="3.10.580.10">
    <property type="entry name" value="CBS-domain"/>
    <property type="match status" value="2"/>
</dbReference>
<feature type="transmembrane region" description="Helical" evidence="10">
    <location>
        <begin position="354"/>
        <end position="375"/>
    </location>
</feature>
<sequence length="947" mass="104616">MTAIITETIQPIFTCPSHGSPKKCIPIKEYGRDDRETFEIGLTQRLNFSSAEVTLEEDWKDPVVIALGWTERLQASSNDESVLLRNDHERGDGSEDSHESDNETDYWDDEKPQRKESMAQFAERQYRNVVHFFVEDWFLSAMLGIITAILSISTDVAIEYLLHFRRHIYELANDHHVYLGFATWILFATVLVTCAALVCHALGKQAVGSGIPELKVIMHGFVLKNYLSLKTLTAKIIGLTLTLGSGMPVGKEGPFVHMGAIVASLLNKATSACQYNAFFSNEGRQMEMLSSGCAVGIACTFSAPAGAVLYGIESTSKYFAVKNYWRSFFATTCAALIFRFAIAAIVPQHIAINYTTYSPIVFTSLFAMVVAIVTYPEGFGRYVAGQYTFRETLADFLANCTFSLTNVSSQGCPPEMIAHWTGGGGEFHPLLTLFCYLLVYYFLIAICVTLYIPAGIFVPSFVIGACAGRIVGEVLIMYWPDGFRGADGPQIYPGLYAVVGAAAYTGAVTHSLSIAVIVCETTGQLCALLPVLIALMIGNAICSFLQPSIYESIINIQGYPYLVDLPPSRISVHTMKVEKVMVKDIVFITRDTTYMELREILLETPNLRSYPFVTDKKSMTLLGSVARKYLCYLLVRHIGPEPGIQMQKRKSRTASELFNTIGQFRRGSNVNFNTINGAHQQGFLTDRNISGNTLLAHSPLHENQGERGPLASLLYSQNESHEVPVHSLAKRAEVLASKLHLDDVAIDPAPFQLVKGTSLYKVHTLFSLLALNHAYVTEKGRLVGVVALKEQNQKEPPGEMGRETVALCTLASDEITTQVLREALSNIYSRGAVPIRPRVRTLSTFRITGAPDIPDGVASDDTSPMKAKMVRKAADPKKAIELNIRNLLISEMNLTRSDSMPKYKELQSLKSVPMEGNDVIEKSPKQVVAVSRGEIYNTERYACARMA</sequence>
<dbReference type="AlphaFoldDB" id="A0A2G9UXA3"/>
<dbReference type="CDD" id="cd03683">
    <property type="entry name" value="ClC_1_like"/>
    <property type="match status" value="1"/>
</dbReference>
<feature type="transmembrane region" description="Helical" evidence="10">
    <location>
        <begin position="288"/>
        <end position="312"/>
    </location>
</feature>
<accession>A0A2G9UXA3</accession>
<evidence type="ECO:0000256" key="10">
    <source>
        <dbReference type="SAM" id="Phobius"/>
    </source>
</evidence>
<evidence type="ECO:0000256" key="6">
    <source>
        <dbReference type="ARBA" id="ARBA00023065"/>
    </source>
</evidence>
<reference evidence="12 13" key="1">
    <citation type="submission" date="2015-09" db="EMBL/GenBank/DDBJ databases">
        <title>Draft genome of the parasitic nematode Teladorsagia circumcincta isolate WARC Sus (inbred).</title>
        <authorList>
            <person name="Mitreva M."/>
        </authorList>
    </citation>
    <scope>NUCLEOTIDE SEQUENCE [LARGE SCALE GENOMIC DNA]</scope>
    <source>
        <strain evidence="12 13">S</strain>
    </source>
</reference>
<dbReference type="SUPFAM" id="SSF54631">
    <property type="entry name" value="CBS-domain pair"/>
    <property type="match status" value="1"/>
</dbReference>
<dbReference type="InterPro" id="IPR000644">
    <property type="entry name" value="CBS_dom"/>
</dbReference>
<dbReference type="InterPro" id="IPR046342">
    <property type="entry name" value="CBS_dom_sf"/>
</dbReference>
<feature type="transmembrane region" description="Helical" evidence="10">
    <location>
        <begin position="525"/>
        <end position="546"/>
    </location>
</feature>
<evidence type="ECO:0000256" key="1">
    <source>
        <dbReference type="ARBA" id="ARBA00004141"/>
    </source>
</evidence>
<feature type="domain" description="CBS" evidence="11">
    <location>
        <begin position="577"/>
        <end position="631"/>
    </location>
</feature>
<evidence type="ECO:0000256" key="8">
    <source>
        <dbReference type="ARBA" id="ARBA00023214"/>
    </source>
</evidence>
<dbReference type="GO" id="GO:0005886">
    <property type="term" value="C:plasma membrane"/>
    <property type="evidence" value="ECO:0007669"/>
    <property type="project" value="TreeGrafter"/>
</dbReference>
<dbReference type="InterPro" id="IPR050970">
    <property type="entry name" value="Cl_channel_volt-gated"/>
</dbReference>
<dbReference type="InterPro" id="IPR014743">
    <property type="entry name" value="Cl-channel_core"/>
</dbReference>
<dbReference type="Pfam" id="PF00654">
    <property type="entry name" value="Voltage_CLC"/>
    <property type="match status" value="1"/>
</dbReference>
<evidence type="ECO:0000256" key="4">
    <source>
        <dbReference type="ARBA" id="ARBA00022737"/>
    </source>
</evidence>
<evidence type="ECO:0000256" key="5">
    <source>
        <dbReference type="ARBA" id="ARBA00022989"/>
    </source>
</evidence>
<dbReference type="GO" id="GO:0005247">
    <property type="term" value="F:voltage-gated chloride channel activity"/>
    <property type="evidence" value="ECO:0007669"/>
    <property type="project" value="TreeGrafter"/>
</dbReference>
<evidence type="ECO:0000313" key="13">
    <source>
        <dbReference type="Proteomes" id="UP000230423"/>
    </source>
</evidence>
<keyword evidence="2" id="KW-0813">Transport</keyword>
<evidence type="ECO:0000259" key="11">
    <source>
        <dbReference type="Pfam" id="PF00571"/>
    </source>
</evidence>
<evidence type="ECO:0000256" key="9">
    <source>
        <dbReference type="SAM" id="MobiDB-lite"/>
    </source>
</evidence>
<dbReference type="Pfam" id="PF00571">
    <property type="entry name" value="CBS"/>
    <property type="match status" value="1"/>
</dbReference>
<comment type="subcellular location">
    <subcellularLocation>
        <location evidence="1">Membrane</location>
        <topology evidence="1">Multi-pass membrane protein</topology>
    </subcellularLocation>
</comment>
<dbReference type="SUPFAM" id="SSF81340">
    <property type="entry name" value="Clc chloride channel"/>
    <property type="match status" value="1"/>
</dbReference>
<keyword evidence="3 10" id="KW-0812">Transmembrane</keyword>